<keyword evidence="1" id="KW-0378">Hydrolase</keyword>
<gene>
    <name evidence="1" type="ORF">EBO34_07915</name>
</gene>
<dbReference type="OrthoDB" id="9813383at2"/>
<evidence type="ECO:0000313" key="1">
    <source>
        <dbReference type="EMBL" id="RNA69847.1"/>
    </source>
</evidence>
<keyword evidence="2" id="KW-1185">Reference proteome</keyword>
<dbReference type="Proteomes" id="UP000278746">
    <property type="component" value="Unassembled WGS sequence"/>
</dbReference>
<dbReference type="GO" id="GO:0005829">
    <property type="term" value="C:cytosol"/>
    <property type="evidence" value="ECO:0007669"/>
    <property type="project" value="TreeGrafter"/>
</dbReference>
<dbReference type="Pfam" id="PF07722">
    <property type="entry name" value="Peptidase_C26"/>
    <property type="match status" value="1"/>
</dbReference>
<dbReference type="InterPro" id="IPR044668">
    <property type="entry name" value="PuuD-like"/>
</dbReference>
<dbReference type="InterPro" id="IPR029062">
    <property type="entry name" value="Class_I_gatase-like"/>
</dbReference>
<dbReference type="PANTHER" id="PTHR43235">
    <property type="entry name" value="GLUTAMINE AMIDOTRANSFERASE PB2B2.05-RELATED"/>
    <property type="match status" value="1"/>
</dbReference>
<dbReference type="Gene3D" id="3.40.50.880">
    <property type="match status" value="1"/>
</dbReference>
<evidence type="ECO:0000313" key="2">
    <source>
        <dbReference type="Proteomes" id="UP000278746"/>
    </source>
</evidence>
<sequence>MKKPIIGITSSYVDDRTLQTSYDNIRSVLRAGGTPFVLPNVTNQDHMSNYVNTVDGIVVTGGGDIDPTLFGEEPHPNLGLIHPDRDVFEVDLLKEAMKQDKPILAICRGCQILNIAAGGDMYQDIYTQMDHALLQHTQRAPRSHGSHFIEVTEGSLLHSISKQKKYKVNSFHHQTVREMAPGFNVIARSSDQVIEAFQSTKHTFVLGVQWHPECMTDEPSVRLFKAFIEACEKKKAITNET</sequence>
<name>A0A3M7TW50_9BACI</name>
<reference evidence="1 2" key="1">
    <citation type="submission" date="2018-10" db="EMBL/GenBank/DDBJ databases">
        <title>Bacillus Keqinensis sp. nov., a moderately halophilic bacterium isolated from a saline-alkaline lake.</title>
        <authorList>
            <person name="Wang H."/>
        </authorList>
    </citation>
    <scope>NUCLEOTIDE SEQUENCE [LARGE SCALE GENOMIC DNA]</scope>
    <source>
        <strain evidence="1 2">KQ-3</strain>
    </source>
</reference>
<dbReference type="PROSITE" id="PS51273">
    <property type="entry name" value="GATASE_TYPE_1"/>
    <property type="match status" value="1"/>
</dbReference>
<dbReference type="CDD" id="cd01745">
    <property type="entry name" value="GATase1_2"/>
    <property type="match status" value="1"/>
</dbReference>
<dbReference type="GO" id="GO:0006598">
    <property type="term" value="P:polyamine catabolic process"/>
    <property type="evidence" value="ECO:0007669"/>
    <property type="project" value="TreeGrafter"/>
</dbReference>
<organism evidence="1 2">
    <name type="scientific">Alteribacter keqinensis</name>
    <dbReference type="NCBI Taxonomy" id="2483800"/>
    <lineage>
        <taxon>Bacteria</taxon>
        <taxon>Bacillati</taxon>
        <taxon>Bacillota</taxon>
        <taxon>Bacilli</taxon>
        <taxon>Bacillales</taxon>
        <taxon>Bacillaceae</taxon>
        <taxon>Alteribacter</taxon>
    </lineage>
</organism>
<dbReference type="AlphaFoldDB" id="A0A3M7TW50"/>
<comment type="caution">
    <text evidence="1">The sequence shown here is derived from an EMBL/GenBank/DDBJ whole genome shotgun (WGS) entry which is preliminary data.</text>
</comment>
<accession>A0A3M7TW50</accession>
<dbReference type="FunFam" id="3.40.50.880:FF:000030">
    <property type="entry name" value="Gamma-glutamyl-gamma-aminobutyrate hydrolase PuuD"/>
    <property type="match status" value="1"/>
</dbReference>
<dbReference type="SUPFAM" id="SSF52317">
    <property type="entry name" value="Class I glutamine amidotransferase-like"/>
    <property type="match status" value="1"/>
</dbReference>
<protein>
    <submittedName>
        <fullName evidence="1">Gamma-glutamyl-gamma-aminobutyrate hydrolase family protein</fullName>
    </submittedName>
</protein>
<dbReference type="RefSeq" id="WP_122897359.1">
    <property type="nucleotide sequence ID" value="NZ_RHIB01000001.1"/>
</dbReference>
<proteinExistence type="predicted"/>
<dbReference type="EMBL" id="RHIB01000001">
    <property type="protein sequence ID" value="RNA69847.1"/>
    <property type="molecule type" value="Genomic_DNA"/>
</dbReference>
<dbReference type="PANTHER" id="PTHR43235:SF1">
    <property type="entry name" value="GLUTAMINE AMIDOTRANSFERASE PB2B2.05-RELATED"/>
    <property type="match status" value="1"/>
</dbReference>
<dbReference type="InterPro" id="IPR011697">
    <property type="entry name" value="Peptidase_C26"/>
</dbReference>
<dbReference type="GO" id="GO:0033969">
    <property type="term" value="F:gamma-glutamyl-gamma-aminobutyrate hydrolase activity"/>
    <property type="evidence" value="ECO:0007669"/>
    <property type="project" value="TreeGrafter"/>
</dbReference>